<proteinExistence type="predicted"/>
<gene>
    <name evidence="1" type="ORF">D9C73_025266</name>
</gene>
<evidence type="ECO:0000313" key="2">
    <source>
        <dbReference type="Proteomes" id="UP000298787"/>
    </source>
</evidence>
<accession>A0A4V6AT68</accession>
<name>A0A4V6AT68_COLLU</name>
<keyword evidence="2" id="KW-1185">Reference proteome</keyword>
<dbReference type="EMBL" id="CM014099">
    <property type="protein sequence ID" value="TKS91132.1"/>
    <property type="molecule type" value="Genomic_DNA"/>
</dbReference>
<reference evidence="1 2" key="1">
    <citation type="submission" date="2019-01" db="EMBL/GenBank/DDBJ databases">
        <title>Genome Assembly of Collichthys lucidus.</title>
        <authorList>
            <person name="Cai M."/>
            <person name="Xiao S."/>
        </authorList>
    </citation>
    <scope>NUCLEOTIDE SEQUENCE [LARGE SCALE GENOMIC DNA]</scope>
    <source>
        <strain evidence="1">JT15FE1705JMU</strain>
        <tissue evidence="1">Muscle</tissue>
    </source>
</reference>
<organism evidence="1 2">
    <name type="scientific">Collichthys lucidus</name>
    <name type="common">Big head croaker</name>
    <name type="synonym">Sciaena lucida</name>
    <dbReference type="NCBI Taxonomy" id="240159"/>
    <lineage>
        <taxon>Eukaryota</taxon>
        <taxon>Metazoa</taxon>
        <taxon>Chordata</taxon>
        <taxon>Craniata</taxon>
        <taxon>Vertebrata</taxon>
        <taxon>Euteleostomi</taxon>
        <taxon>Actinopterygii</taxon>
        <taxon>Neopterygii</taxon>
        <taxon>Teleostei</taxon>
        <taxon>Neoteleostei</taxon>
        <taxon>Acanthomorphata</taxon>
        <taxon>Eupercaria</taxon>
        <taxon>Sciaenidae</taxon>
        <taxon>Collichthys</taxon>
    </lineage>
</organism>
<protein>
    <submittedName>
        <fullName evidence="1">Uncharacterized protein</fullName>
    </submittedName>
</protein>
<evidence type="ECO:0000313" key="1">
    <source>
        <dbReference type="EMBL" id="TKS91132.1"/>
    </source>
</evidence>
<sequence length="144" mass="16276">MCLLLLPRYAFTVKEEEERNRSCQMVNMKMFSCFDVCAEKELGKEITGLRAIGSSEFDAGGEQDELYFECNESCWSHPGDNIVRITKTISFQYPCGTFLCSDMSAAEVVERLTQSEKRSNAITLMRKYAARLLLEGHNGLSSDC</sequence>
<dbReference type="Proteomes" id="UP000298787">
    <property type="component" value="Chromosome 22"/>
</dbReference>
<dbReference type="AlphaFoldDB" id="A0A4V6AT68"/>